<keyword evidence="8" id="KW-1185">Reference proteome</keyword>
<evidence type="ECO:0000256" key="1">
    <source>
        <dbReference type="ARBA" id="ARBA00022614"/>
    </source>
</evidence>
<evidence type="ECO:0000256" key="3">
    <source>
        <dbReference type="ARBA" id="ARBA00022737"/>
    </source>
</evidence>
<feature type="chain" id="PRO_5039905292" description="LRIM1/APL1C-like dimerization domain-containing protein" evidence="5">
    <location>
        <begin position="21"/>
        <end position="514"/>
    </location>
</feature>
<dbReference type="Gene3D" id="1.20.5.4090">
    <property type="match status" value="1"/>
</dbReference>
<dbReference type="InterPro" id="IPR048481">
    <property type="entry name" value="LRIM1_APL1C-like_dimer"/>
</dbReference>
<keyword evidence="3" id="KW-0677">Repeat</keyword>
<evidence type="ECO:0000313" key="8">
    <source>
        <dbReference type="Proteomes" id="UP000075881"/>
    </source>
</evidence>
<name>A0A9I3A6V3_9DIPT</name>
<feature type="coiled-coil region" evidence="4">
    <location>
        <begin position="349"/>
        <end position="411"/>
    </location>
</feature>
<dbReference type="SMART" id="SM00369">
    <property type="entry name" value="LRR_TYP"/>
    <property type="match status" value="3"/>
</dbReference>
<feature type="domain" description="LRIM1/APL1C-like dimerization" evidence="6">
    <location>
        <begin position="323"/>
        <end position="508"/>
    </location>
</feature>
<organism evidence="7 8">
    <name type="scientific">Anopheles christyi</name>
    <dbReference type="NCBI Taxonomy" id="43041"/>
    <lineage>
        <taxon>Eukaryota</taxon>
        <taxon>Metazoa</taxon>
        <taxon>Ecdysozoa</taxon>
        <taxon>Arthropoda</taxon>
        <taxon>Hexapoda</taxon>
        <taxon>Insecta</taxon>
        <taxon>Pterygota</taxon>
        <taxon>Neoptera</taxon>
        <taxon>Endopterygota</taxon>
        <taxon>Diptera</taxon>
        <taxon>Nematocera</taxon>
        <taxon>Culicoidea</taxon>
        <taxon>Culicidae</taxon>
        <taxon>Anophelinae</taxon>
        <taxon>Anopheles</taxon>
    </lineage>
</organism>
<dbReference type="PROSITE" id="PS51450">
    <property type="entry name" value="LRR"/>
    <property type="match status" value="1"/>
</dbReference>
<feature type="signal peptide" evidence="5">
    <location>
        <begin position="1"/>
        <end position="20"/>
    </location>
</feature>
<accession>A0A9I3A6V3</accession>
<dbReference type="Gene3D" id="6.10.280.140">
    <property type="match status" value="1"/>
</dbReference>
<dbReference type="InterPro" id="IPR001611">
    <property type="entry name" value="Leu-rich_rpt"/>
</dbReference>
<dbReference type="PANTHER" id="PTHR24373:SF275">
    <property type="entry name" value="TIR DOMAIN-CONTAINING PROTEIN"/>
    <property type="match status" value="1"/>
</dbReference>
<protein>
    <recommendedName>
        <fullName evidence="6">LRIM1/APL1C-like dimerization domain-containing protein</fullName>
    </recommendedName>
</protein>
<evidence type="ECO:0000256" key="4">
    <source>
        <dbReference type="SAM" id="Coils"/>
    </source>
</evidence>
<dbReference type="EnsemblMetazoa" id="ACHR015122-RA">
    <property type="protein sequence ID" value="ACHR015122-PA"/>
    <property type="gene ID" value="ACHR015122"/>
</dbReference>
<keyword evidence="1" id="KW-0433">Leucine-rich repeat</keyword>
<evidence type="ECO:0000256" key="2">
    <source>
        <dbReference type="ARBA" id="ARBA00022729"/>
    </source>
</evidence>
<reference evidence="8" key="1">
    <citation type="submission" date="2013-03" db="EMBL/GenBank/DDBJ databases">
        <title>The Genome Sequence of Anopheles christyi ACHKN1017.</title>
        <authorList>
            <consortium name="The Broad Institute Genomics Platform"/>
            <person name="Neafsey D.E."/>
            <person name="Besansky N."/>
            <person name="Walker B."/>
            <person name="Young S.K."/>
            <person name="Zeng Q."/>
            <person name="Gargeya S."/>
            <person name="Fitzgerald M."/>
            <person name="Haas B."/>
            <person name="Abouelleil A."/>
            <person name="Allen A.W."/>
            <person name="Alvarado L."/>
            <person name="Arachchi H.M."/>
            <person name="Berlin A.M."/>
            <person name="Chapman S.B."/>
            <person name="Gainer-Dewar J."/>
            <person name="Goldberg J."/>
            <person name="Griggs A."/>
            <person name="Gujja S."/>
            <person name="Hansen M."/>
            <person name="Howarth C."/>
            <person name="Imamovic A."/>
            <person name="Ireland A."/>
            <person name="Larimer J."/>
            <person name="McCowan C."/>
            <person name="Murphy C."/>
            <person name="Pearson M."/>
            <person name="Poon T.W."/>
            <person name="Priest M."/>
            <person name="Roberts A."/>
            <person name="Saif S."/>
            <person name="Shea T."/>
            <person name="Sisk P."/>
            <person name="Sykes S."/>
            <person name="Wortman J."/>
            <person name="Nusbaum C."/>
            <person name="Birren B."/>
        </authorList>
    </citation>
    <scope>NUCLEOTIDE SEQUENCE [LARGE SCALE GENOMIC DNA]</scope>
    <source>
        <strain evidence="8">ACHKN1017</strain>
    </source>
</reference>
<sequence>MLQVCKVTILLVCVAATVHGGIHEIKQNGSKYKIEKVTDSSVRQALESIRRSASNVKELDLSGNPLSQISAADLAPFTNLELLNLSSNVLYETLDLQSLSKLRTLDLNNNYVQEVRVGPALQTLHAANNNISRVICQGQGWEKKMIYLMNNKISSLLDLSNGCRRRVQHLDLKLNEIDTINFGDLADSSDSLQSLILEYNFIFDIKNQGRVVFSQLQTLDLSWNKLAFMGAELNAASGVTSINLNHNKLVLIDADVVFSRSLKYIDLRGNGFHCAALRKFFTKNSHAKTIATASVQRATGSSEEQCTGTTLRSGPFCCEDLPAPFADRLIDLKRKEHALYSGHGSEKDRAECEKENNARQRAIEALKQQYSTTIDEATRWKQEKIRLEQNKKTLEEQVANGRRTHDELDEEMKRTAQQMELGGTGAGDQNLLNLLRLIVKRYEDMYIEQQSEQNNAIRDWVMYQQKETQLAEENARLKKLNEEVNLAVASANSTLQELNVREKNLATFLGSASA</sequence>
<dbReference type="InterPro" id="IPR050328">
    <property type="entry name" value="Dev_Immune_Receptor"/>
</dbReference>
<dbReference type="Pfam" id="PF00560">
    <property type="entry name" value="LRR_1"/>
    <property type="match status" value="1"/>
</dbReference>
<evidence type="ECO:0000313" key="7">
    <source>
        <dbReference type="EnsemblMetazoa" id="ACHR015122-PA"/>
    </source>
</evidence>
<dbReference type="SUPFAM" id="SSF52058">
    <property type="entry name" value="L domain-like"/>
    <property type="match status" value="1"/>
</dbReference>
<evidence type="ECO:0000259" key="6">
    <source>
        <dbReference type="Pfam" id="PF20733"/>
    </source>
</evidence>
<dbReference type="InterPro" id="IPR032675">
    <property type="entry name" value="LRR_dom_sf"/>
</dbReference>
<dbReference type="Proteomes" id="UP000075881">
    <property type="component" value="Unassembled WGS sequence"/>
</dbReference>
<evidence type="ECO:0000256" key="5">
    <source>
        <dbReference type="SAM" id="SignalP"/>
    </source>
</evidence>
<dbReference type="PANTHER" id="PTHR24373">
    <property type="entry name" value="SLIT RELATED LEUCINE-RICH REPEAT NEURONAL PROTEIN"/>
    <property type="match status" value="1"/>
</dbReference>
<proteinExistence type="predicted"/>
<dbReference type="Pfam" id="PF20733">
    <property type="entry name" value="LRIM1_dimer"/>
    <property type="match status" value="1"/>
</dbReference>
<keyword evidence="2 5" id="KW-0732">Signal</keyword>
<dbReference type="InterPro" id="IPR003591">
    <property type="entry name" value="Leu-rich_rpt_typical-subtyp"/>
</dbReference>
<dbReference type="Gene3D" id="3.80.10.10">
    <property type="entry name" value="Ribonuclease Inhibitor"/>
    <property type="match status" value="1"/>
</dbReference>
<reference evidence="7" key="2">
    <citation type="submission" date="2023-03" db="UniProtKB">
        <authorList>
            <consortium name="EnsemblMetazoa"/>
        </authorList>
    </citation>
    <scope>IDENTIFICATION</scope>
    <source>
        <strain evidence="7">ACHKN1017</strain>
    </source>
</reference>
<feature type="coiled-coil region" evidence="4">
    <location>
        <begin position="463"/>
        <end position="501"/>
    </location>
</feature>
<dbReference type="AlphaFoldDB" id="A0A9I3A6V3"/>
<keyword evidence="4" id="KW-0175">Coiled coil</keyword>